<dbReference type="InterPro" id="IPR020821">
    <property type="entry name" value="ENPP1-3/EXOG-like_nuc-like"/>
</dbReference>
<feature type="compositionally biased region" description="Pro residues" evidence="3">
    <location>
        <begin position="414"/>
        <end position="430"/>
    </location>
</feature>
<dbReference type="SUPFAM" id="SSF54060">
    <property type="entry name" value="His-Me finger endonucleases"/>
    <property type="match status" value="1"/>
</dbReference>
<dbReference type="SUPFAM" id="SSF53649">
    <property type="entry name" value="Alkaline phosphatase-like"/>
    <property type="match status" value="1"/>
</dbReference>
<feature type="domain" description="ENPP1-3/EXOG-like endonuclease/phosphodiesterase" evidence="5">
    <location>
        <begin position="494"/>
        <end position="710"/>
    </location>
</feature>
<keyword evidence="1" id="KW-0378">Hydrolase</keyword>
<dbReference type="InterPro" id="IPR002591">
    <property type="entry name" value="Phosphodiest/P_Trfase"/>
</dbReference>
<reference evidence="6" key="1">
    <citation type="submission" date="2023-11" db="EMBL/GenBank/DDBJ databases">
        <title>Genome assemblies of two species of porcelain crab, Petrolisthes cinctipes and Petrolisthes manimaculis (Anomura: Porcellanidae).</title>
        <authorList>
            <person name="Angst P."/>
        </authorList>
    </citation>
    <scope>NUCLEOTIDE SEQUENCE</scope>
    <source>
        <strain evidence="6">PB745_02</strain>
        <tissue evidence="6">Gill</tissue>
    </source>
</reference>
<dbReference type="GO" id="GO:0046872">
    <property type="term" value="F:metal ion binding"/>
    <property type="evidence" value="ECO:0007669"/>
    <property type="project" value="InterPro"/>
</dbReference>
<dbReference type="EMBL" id="JAWZYT010000025">
    <property type="protein sequence ID" value="KAK4329245.1"/>
    <property type="molecule type" value="Genomic_DNA"/>
</dbReference>
<evidence type="ECO:0000313" key="7">
    <source>
        <dbReference type="Proteomes" id="UP001292094"/>
    </source>
</evidence>
<proteinExistence type="predicted"/>
<dbReference type="InterPro" id="IPR044925">
    <property type="entry name" value="His-Me_finger_sf"/>
</dbReference>
<dbReference type="Gene3D" id="3.30.1360.180">
    <property type="match status" value="1"/>
</dbReference>
<dbReference type="InterPro" id="IPR044929">
    <property type="entry name" value="DNA/RNA_non-sp_Endonuclease_sf"/>
</dbReference>
<keyword evidence="4" id="KW-0732">Signal</keyword>
<evidence type="ECO:0000313" key="6">
    <source>
        <dbReference type="EMBL" id="KAK4329245.1"/>
    </source>
</evidence>
<evidence type="ECO:0000256" key="3">
    <source>
        <dbReference type="SAM" id="MobiDB-lite"/>
    </source>
</evidence>
<organism evidence="6 7">
    <name type="scientific">Petrolisthes manimaculis</name>
    <dbReference type="NCBI Taxonomy" id="1843537"/>
    <lineage>
        <taxon>Eukaryota</taxon>
        <taxon>Metazoa</taxon>
        <taxon>Ecdysozoa</taxon>
        <taxon>Arthropoda</taxon>
        <taxon>Crustacea</taxon>
        <taxon>Multicrustacea</taxon>
        <taxon>Malacostraca</taxon>
        <taxon>Eumalacostraca</taxon>
        <taxon>Eucarida</taxon>
        <taxon>Decapoda</taxon>
        <taxon>Pleocyemata</taxon>
        <taxon>Anomura</taxon>
        <taxon>Galatheoidea</taxon>
        <taxon>Porcellanidae</taxon>
        <taxon>Petrolisthes</taxon>
    </lineage>
</organism>
<accession>A0AAE1QMK3</accession>
<feature type="signal peptide" evidence="4">
    <location>
        <begin position="1"/>
        <end position="27"/>
    </location>
</feature>
<dbReference type="PANTHER" id="PTHR10151:SF114">
    <property type="entry name" value="ECTONUCLEOTIDE PYROPHOSPHATASE_PHOSPHODIESTERASE C27A7.3"/>
    <property type="match status" value="1"/>
</dbReference>
<dbReference type="GO" id="GO:0016787">
    <property type="term" value="F:hydrolase activity"/>
    <property type="evidence" value="ECO:0007669"/>
    <property type="project" value="UniProtKB-KW"/>
</dbReference>
<gene>
    <name evidence="6" type="ORF">Pmani_000384</name>
</gene>
<feature type="region of interest" description="Disordered" evidence="3">
    <location>
        <begin position="407"/>
        <end position="432"/>
    </location>
</feature>
<dbReference type="Pfam" id="PF01663">
    <property type="entry name" value="Phosphodiest"/>
    <property type="match status" value="1"/>
</dbReference>
<protein>
    <recommendedName>
        <fullName evidence="5">ENPP1-3/EXOG-like endonuclease/phosphodiesterase domain-containing protein</fullName>
    </recommendedName>
</protein>
<evidence type="ECO:0000256" key="4">
    <source>
        <dbReference type="SAM" id="SignalP"/>
    </source>
</evidence>
<evidence type="ECO:0000256" key="2">
    <source>
        <dbReference type="ARBA" id="ARBA00023180"/>
    </source>
</evidence>
<dbReference type="PANTHER" id="PTHR10151">
    <property type="entry name" value="ECTONUCLEOTIDE PYROPHOSPHATASE/PHOSPHODIESTERASE"/>
    <property type="match status" value="1"/>
</dbReference>
<keyword evidence="7" id="KW-1185">Reference proteome</keyword>
<dbReference type="AlphaFoldDB" id="A0AAE1QMK3"/>
<dbReference type="Proteomes" id="UP001292094">
    <property type="component" value="Unassembled WGS sequence"/>
</dbReference>
<dbReference type="Gene3D" id="3.40.720.10">
    <property type="entry name" value="Alkaline Phosphatase, subunit A"/>
    <property type="match status" value="1"/>
</dbReference>
<dbReference type="CDD" id="cd16018">
    <property type="entry name" value="Enpp"/>
    <property type="match status" value="1"/>
</dbReference>
<evidence type="ECO:0000259" key="5">
    <source>
        <dbReference type="SMART" id="SM00477"/>
    </source>
</evidence>
<dbReference type="GO" id="GO:0003676">
    <property type="term" value="F:nucleic acid binding"/>
    <property type="evidence" value="ECO:0007669"/>
    <property type="project" value="InterPro"/>
</dbReference>
<dbReference type="Gene3D" id="3.40.570.10">
    <property type="entry name" value="Extracellular Endonuclease, subunit A"/>
    <property type="match status" value="1"/>
</dbReference>
<sequence length="728" mass="81310">MARPWQFITLVVVMMVAMMAGEMVTQAQCPPDYDTHPLILMSLDGFRADYLDRGLTPALKTLADKGVHATYMNPSYPTQTFPNHYTIVTGLNPESHGIIANKFYDPEFYATFELGSDESLKGRWWGGEPIWNTVTNQGKKSATFFWPGSDVPIDGKYPTYWVPYNWTISFEDRVDQVLEWVSLPVDERPAWISLYLNQPDHEAHSYGPNSVEVNNELEYVDIIVDRLVQGLEVKGLTECVNLIVLADHGGAQAAPQDNVIKLIDYIPDLFDLAYSYVGVFARLDPKDDSQAGEEAVTTPLSCAREGLRVFLREDLPTRHHFSNNRRIEDVVLDVDPGLTVSISYDFDDLGFHGYDNYFASMDALFVGVGPDFRQQVVVDDFHNIELYNLMCTMVGIEPAPNNGTLGSLRHFLRNPPPPPSLPQEDPPPTSLFPAGDLTPLLNMSLCSGDLTTTEDWLSSLNLTQTQQEEAEGRHLPWGIPLSGSLPASLTLLHHTDHVTGYSESLKMPLWTSLSIESLRLGSPAPQQWSSDVRLQPSTAQTCPSYLPLQSLNVSMFPLFPPAYSEDPSLERVPYLASNGVPVSTYLESRWGQLVGQMVPQWLQLHGPLNLVLGPVFDNNADSFPDNFTTLGTPEVPSDLFIVITRCLDPGLTSIDLCPFTSLDSQAFIFPQTQFVTNCLASERYAREYSAKVSDVEIVTGLTFFPDLDYSNRTSLVLRIHQDIWPLSL</sequence>
<feature type="chain" id="PRO_5042133773" description="ENPP1-3/EXOG-like endonuclease/phosphodiesterase domain-containing protein" evidence="4">
    <location>
        <begin position="28"/>
        <end position="728"/>
    </location>
</feature>
<name>A0AAE1QMK3_9EUCA</name>
<comment type="caution">
    <text evidence="6">The sequence shown here is derived from an EMBL/GenBank/DDBJ whole genome shotgun (WGS) entry which is preliminary data.</text>
</comment>
<keyword evidence="2" id="KW-0325">Glycoprotein</keyword>
<dbReference type="InterPro" id="IPR017850">
    <property type="entry name" value="Alkaline_phosphatase_core_sf"/>
</dbReference>
<evidence type="ECO:0000256" key="1">
    <source>
        <dbReference type="ARBA" id="ARBA00022801"/>
    </source>
</evidence>
<dbReference type="SMART" id="SM00477">
    <property type="entry name" value="NUC"/>
    <property type="match status" value="1"/>
</dbReference>